<proteinExistence type="predicted"/>
<feature type="transmembrane region" description="Helical" evidence="1">
    <location>
        <begin position="47"/>
        <end position="68"/>
    </location>
</feature>
<reference evidence="4" key="1">
    <citation type="submission" date="2016-08" db="EMBL/GenBank/DDBJ databases">
        <authorList>
            <person name="Varghese N."/>
            <person name="Submissions Spin"/>
        </authorList>
    </citation>
    <scope>NUCLEOTIDE SEQUENCE [LARGE SCALE GENOMIC DNA]</scope>
    <source>
        <strain evidence="4">SGD-1123</strain>
    </source>
</reference>
<keyword evidence="4" id="KW-1185">Reference proteome</keyword>
<evidence type="ECO:0000256" key="1">
    <source>
        <dbReference type="SAM" id="Phobius"/>
    </source>
</evidence>
<name>A0A0V8HGL1_9BACI</name>
<keyword evidence="1" id="KW-0812">Transmembrane</keyword>
<dbReference type="Pfam" id="PF03888">
    <property type="entry name" value="MucB_RseB"/>
    <property type="match status" value="1"/>
</dbReference>
<evidence type="ECO:0000313" key="3">
    <source>
        <dbReference type="EMBL" id="SCC14129.1"/>
    </source>
</evidence>
<feature type="domain" description="MucB/RseB N-terminal" evidence="2">
    <location>
        <begin position="236"/>
        <end position="336"/>
    </location>
</feature>
<dbReference type="Gene3D" id="2.50.20.10">
    <property type="entry name" value="Lipoprotein localisation LolA/LolB/LppX"/>
    <property type="match status" value="1"/>
</dbReference>
<evidence type="ECO:0000259" key="2">
    <source>
        <dbReference type="Pfam" id="PF03888"/>
    </source>
</evidence>
<accession>A0A0V8HGL1</accession>
<keyword evidence="1" id="KW-1133">Transmembrane helix</keyword>
<protein>
    <recommendedName>
        <fullName evidence="2">MucB/RseB N-terminal domain-containing protein</fullName>
    </recommendedName>
</protein>
<dbReference type="EMBL" id="FMAU01000003">
    <property type="protein sequence ID" value="SCC14129.1"/>
    <property type="molecule type" value="Genomic_DNA"/>
</dbReference>
<evidence type="ECO:0000313" key="4">
    <source>
        <dbReference type="Proteomes" id="UP000181997"/>
    </source>
</evidence>
<dbReference type="OrthoDB" id="2881381at2"/>
<keyword evidence="1" id="KW-0472">Membrane</keyword>
<dbReference type="InterPro" id="IPR033434">
    <property type="entry name" value="MucB/RseB_N"/>
</dbReference>
<dbReference type="Proteomes" id="UP000181997">
    <property type="component" value="Unassembled WGS sequence"/>
</dbReference>
<gene>
    <name evidence="3" type="ORF">GA0061094_2645</name>
</gene>
<sequence length="351" mass="40648">MDEFLRHTKENMNDTVMKDIHFNEENKNHVLQAISRKRNKKRFLKPSLRYTVSIGTACMFFLGMGYYVSEKLDLSRGEENIASVDPPEKGSDAVQPPLIEESNEDMTRKEVLEKLLNTVDYFKTASGEFELFTTYRDGSTSVTTTEFKLSNKRDFGGYDKTTEKLQDGGESVNETIYNDKKIWRKESAGKTYSACDYQPVTSQETFTTPEEAFSVDENRLFKPDTKLRERPLLGSRSALSLFPYEMTARNLRNEQLWKIEKQNEEVAGHNTIVIHGEFDDKDKEMTKNDTFRLWVDKDTGILVKYEMYDSEGEVQDYLHPIRLDLNVPVDPEEFVPDLEGYNRMDLCVKGS</sequence>
<organism evidence="3 4">
    <name type="scientific">[Bacillus] enclensis</name>
    <dbReference type="NCBI Taxonomy" id="1402860"/>
    <lineage>
        <taxon>Bacteria</taxon>
        <taxon>Bacillati</taxon>
        <taxon>Bacillota</taxon>
        <taxon>Bacilli</taxon>
        <taxon>Bacillales</taxon>
        <taxon>Bacillaceae</taxon>
        <taxon>Rossellomorea</taxon>
    </lineage>
</organism>
<dbReference type="AlphaFoldDB" id="A0A0V8HGL1"/>
<dbReference type="RefSeq" id="WP_058298766.1">
    <property type="nucleotide sequence ID" value="NZ_FMAU01000003.1"/>
</dbReference>